<organism evidence="2 3">
    <name type="scientific">Aminipila butyrica</name>
    <dbReference type="NCBI Taxonomy" id="433296"/>
    <lineage>
        <taxon>Bacteria</taxon>
        <taxon>Bacillati</taxon>
        <taxon>Bacillota</taxon>
        <taxon>Clostridia</taxon>
        <taxon>Peptostreptococcales</taxon>
        <taxon>Anaerovoracaceae</taxon>
        <taxon>Aminipila</taxon>
    </lineage>
</organism>
<evidence type="ECO:0000313" key="2">
    <source>
        <dbReference type="EMBL" id="QIB69711.1"/>
    </source>
</evidence>
<accession>A0A858BUI7</accession>
<dbReference type="Proteomes" id="UP000466848">
    <property type="component" value="Chromosome"/>
</dbReference>
<dbReference type="EMBL" id="CP048649">
    <property type="protein sequence ID" value="QIB69711.1"/>
    <property type="molecule type" value="Genomic_DNA"/>
</dbReference>
<dbReference type="PROSITE" id="PS51412">
    <property type="entry name" value="MACPF_2"/>
    <property type="match status" value="1"/>
</dbReference>
<feature type="domain" description="MACPF" evidence="1">
    <location>
        <begin position="1"/>
        <end position="311"/>
    </location>
</feature>
<proteinExistence type="predicted"/>
<sequence>MEKNNKIGLGAQLNDGGNTYIGYGIDIINASGPNTSQLKGTIFLDSAYGKDGVIDSFAIEEGVTLSVERDSFLECFTDLDVNASIEPGKKIPFFSGKLSAKYGESKTLKRTAKYYSGIVSVNTKKHTLKPAYRNETKWKSIIDPAVLESLNDSSIEPHKIFKAYGTHIIKEATIGGFIQVTAIYNSSEKLSSNELKAAVDATCSFVSASSSTALTEKQKTVLTNTEIRSYCYGGQAGLLAGMIKYSDMVDVLKLWGKSLEDKSFHVLSNVYEYTPIWVFAETAQRSKELERTFYEMADARNIDVSNYLSKEHGEEQDVSMSCQVYEIYSYKSRRGIFEEERQHKWIQPLSGGMNKDMMGVSEEVFYRAANVAFLDSRMSSSKELMPYHHIKKTRYPDNTYSFQLCCNKKYLRVSGSKSTFAEKGYTNAGQLFFDGEDDFDKDSRFYLEAFGSAAKSFKLKSVLTGKYVICDCDRRKESLHANLFAIVASDRIYSYPLWFRESTKELLDKPVEFFINPWE</sequence>
<keyword evidence="3" id="KW-1185">Reference proteome</keyword>
<evidence type="ECO:0000313" key="3">
    <source>
        <dbReference type="Proteomes" id="UP000466848"/>
    </source>
</evidence>
<reference evidence="2 3" key="1">
    <citation type="submission" date="2020-02" db="EMBL/GenBank/DDBJ databases">
        <authorList>
            <person name="Kim Y.B."/>
            <person name="Roh S.W."/>
        </authorList>
    </citation>
    <scope>NUCLEOTIDE SEQUENCE [LARGE SCALE GENOMIC DNA]</scope>
    <source>
        <strain evidence="2 3">DSM 103574</strain>
    </source>
</reference>
<dbReference type="AlphaFoldDB" id="A0A858BUI7"/>
<dbReference type="Pfam" id="PF01823">
    <property type="entry name" value="MACPF"/>
    <property type="match status" value="1"/>
</dbReference>
<evidence type="ECO:0000259" key="1">
    <source>
        <dbReference type="PROSITE" id="PS51412"/>
    </source>
</evidence>
<dbReference type="RefSeq" id="WP_163066951.1">
    <property type="nucleotide sequence ID" value="NZ_CP048649.1"/>
</dbReference>
<dbReference type="KEGG" id="abut:Ami103574_10425"/>
<protein>
    <recommendedName>
        <fullName evidence="1">MACPF domain-containing protein</fullName>
    </recommendedName>
</protein>
<dbReference type="InterPro" id="IPR020864">
    <property type="entry name" value="MACPF"/>
</dbReference>
<gene>
    <name evidence="2" type="ORF">Ami103574_10425</name>
</gene>
<name>A0A858BUI7_9FIRM</name>